<feature type="region of interest" description="Disordered" evidence="1">
    <location>
        <begin position="928"/>
        <end position="965"/>
    </location>
</feature>
<dbReference type="EMBL" id="CP124756">
    <property type="protein sequence ID" value="WGZ92908.1"/>
    <property type="molecule type" value="Genomic_DNA"/>
</dbReference>
<dbReference type="InterPro" id="IPR042095">
    <property type="entry name" value="SUMF_sf"/>
</dbReference>
<dbReference type="InterPro" id="IPR005532">
    <property type="entry name" value="SUMF_dom"/>
</dbReference>
<evidence type="ECO:0000313" key="3">
    <source>
        <dbReference type="EMBL" id="WGZ92908.1"/>
    </source>
</evidence>
<dbReference type="Pfam" id="PF03781">
    <property type="entry name" value="FGE-sulfatase"/>
    <property type="match status" value="1"/>
</dbReference>
<feature type="domain" description="Sulfatase-modifying factor enzyme-like" evidence="2">
    <location>
        <begin position="688"/>
        <end position="920"/>
    </location>
</feature>
<dbReference type="KEGG" id="tput:QJT81_13865"/>
<dbReference type="Proteomes" id="UP001301326">
    <property type="component" value="Chromosome"/>
</dbReference>
<protein>
    <submittedName>
        <fullName evidence="3">Formylglycine-generating enzyme family protein</fullName>
    </submittedName>
</protein>
<dbReference type="SUPFAM" id="SSF56436">
    <property type="entry name" value="C-type lectin-like"/>
    <property type="match status" value="1"/>
</dbReference>
<name>A0AA95HBF1_9GAMM</name>
<dbReference type="AlphaFoldDB" id="A0AA95HBF1"/>
<reference evidence="3" key="1">
    <citation type="journal article" date="2023" name="Int. J. Mol. Sci.">
        <title>Metagenomics Revealed a New Genus 'Candidatus Thiocaldithrix dubininis' gen. nov., sp. nov. and a New Species 'Candidatus Thiothrix putei' sp. nov. in the Family Thiotrichaceae, Some Members of Which Have Traits of Both Na+- and H+-Motive Energetics.</title>
        <authorList>
            <person name="Ravin N.V."/>
            <person name="Muntyan M.S."/>
            <person name="Smolyakov D.D."/>
            <person name="Rudenko T.S."/>
            <person name="Beletsky A.V."/>
            <person name="Mardanov A.V."/>
            <person name="Grabovich M.Y."/>
        </authorList>
    </citation>
    <scope>NUCLEOTIDE SEQUENCE</scope>
    <source>
        <strain evidence="3">GKL-02</strain>
    </source>
</reference>
<gene>
    <name evidence="3" type="ORF">QJT81_13865</name>
</gene>
<dbReference type="Gene3D" id="3.90.1580.10">
    <property type="entry name" value="paralog of FGE (formylglycine-generating enzyme)"/>
    <property type="match status" value="1"/>
</dbReference>
<dbReference type="InterPro" id="IPR016187">
    <property type="entry name" value="CTDL_fold"/>
</dbReference>
<evidence type="ECO:0000259" key="2">
    <source>
        <dbReference type="Pfam" id="PF03781"/>
    </source>
</evidence>
<proteinExistence type="predicted"/>
<accession>A0AA95HBF1</accession>
<dbReference type="GO" id="GO:0120147">
    <property type="term" value="F:formylglycine-generating oxidase activity"/>
    <property type="evidence" value="ECO:0007669"/>
    <property type="project" value="TreeGrafter"/>
</dbReference>
<feature type="compositionally biased region" description="Basic and acidic residues" evidence="1">
    <location>
        <begin position="935"/>
        <end position="954"/>
    </location>
</feature>
<dbReference type="InterPro" id="IPR051043">
    <property type="entry name" value="Sulfatase_Mod_Factor_Kinase"/>
</dbReference>
<organism evidence="3">
    <name type="scientific">Candidatus Thiothrix putei</name>
    <dbReference type="NCBI Taxonomy" id="3080811"/>
    <lineage>
        <taxon>Bacteria</taxon>
        <taxon>Pseudomonadati</taxon>
        <taxon>Pseudomonadota</taxon>
        <taxon>Gammaproteobacteria</taxon>
        <taxon>Thiotrichales</taxon>
        <taxon>Thiotrichaceae</taxon>
        <taxon>Thiothrix</taxon>
    </lineage>
</organism>
<dbReference type="PANTHER" id="PTHR23150:SF19">
    <property type="entry name" value="FORMYLGLYCINE-GENERATING ENZYME"/>
    <property type="match status" value="1"/>
</dbReference>
<reference evidence="3" key="2">
    <citation type="submission" date="2023-04" db="EMBL/GenBank/DDBJ databases">
        <authorList>
            <person name="Beletskiy A.V."/>
            <person name="Mardanov A.V."/>
            <person name="Ravin N.V."/>
        </authorList>
    </citation>
    <scope>NUCLEOTIDE SEQUENCE</scope>
    <source>
        <strain evidence="3">GKL-02</strain>
    </source>
</reference>
<evidence type="ECO:0000256" key="1">
    <source>
        <dbReference type="SAM" id="MobiDB-lite"/>
    </source>
</evidence>
<sequence length="989" mass="110803">MAWGRLALLQAAGEEDAKLQKMATVFGYVKQSAPEPLIVDDADTASHHTTSTLIPSETTSDVAIPQRPPARFLRVNKITRSTEPDKQASDYLHDPAMRLLPNANSTDSYHFAPPPPLLPLSRLVPFLLNSLGVSRASKRLDQQRLARQVALGKALQRLPQMSRQHWAQRLHIIVDAGLHLEPYWGDFARVIQQFKALLGEDAVEAIRFEDTAWSGEIPDCIPWLGQADDEWQQWQLPPADVPILVLGDLGVTADNVSASANWSRLLKVLRSHPAPLLTLSPVMRSPRQRWLCRTFKPHPLNDAYRLPRHPGQNGFALTAASLVPMSEILALLSCLPVVDTGLLRRLRLALHWGGSEREGEIWNHPDIRRIGLGIRLDERVAEHYRQDYQTHFAGSQQSETLWQLVQAHHASAFEGLRQLEKLNQCVLEQRDDAALRDYLQRLCATVTQEGQGSARHKTLVMQCRTILASKPESIWRSEHNELAYHLFGVAYAEDIRAGKWPEQLEKGFDPARLQWVLDTKAREEWVQWQVVQVGDQGQFKLQQAQRADGLAITPVAEFSALRGLPPTVLFPPIDGGQRFIAVDGAVYQAEQGLVGIESATHWIELQGITKPSWANKIWRDNKGLQAEIIFAGEAYVVKWVESVDAVMSSWQWPKPFGQEFLRDKYDYLAGLGLYVDLSIQGITQRFRWIEPGTFLMGSPESEADREPWTKGSETQHPVILTQGFWLADTTVTQAQWQAVMGNNPSHFTDHPNNPVERVSWNDIQDFIQKLNTFIPSLQAKLPTEAQWEYACRAGTTTPFSFGNNITPEQVNYNGNYPYANGKEGLYREKTVPVKSLPANPWGLYEMHGNVWEWCQDVWQEKLPASPVKDPESVAGGDQGAGVGRVIRGGSWHGHGRGVRSACRRRDEPDDRNSYLGFRLALGLELRSGQGGGAAEHARADDGDAGRRVAGDAADRGSVGSGDKPTVAERMTEYVAEGFKSMTNLFRKKK</sequence>
<dbReference type="PANTHER" id="PTHR23150">
    <property type="entry name" value="SULFATASE MODIFYING FACTOR 1, 2"/>
    <property type="match status" value="1"/>
</dbReference>